<organism evidence="7 8">
    <name type="scientific">Pseudomonas palleroniana</name>
    <dbReference type="NCBI Taxonomy" id="191390"/>
    <lineage>
        <taxon>Bacteria</taxon>
        <taxon>Pseudomonadati</taxon>
        <taxon>Pseudomonadota</taxon>
        <taxon>Gammaproteobacteria</taxon>
        <taxon>Pseudomonadales</taxon>
        <taxon>Pseudomonadaceae</taxon>
        <taxon>Pseudomonas</taxon>
    </lineage>
</organism>
<accession>A0A1H5HMB3</accession>
<dbReference type="Pfam" id="PF00724">
    <property type="entry name" value="Oxidored_FMN"/>
    <property type="match status" value="1"/>
</dbReference>
<proteinExistence type="predicted"/>
<dbReference type="CDD" id="cd02932">
    <property type="entry name" value="OYE_YqiM_FMN"/>
    <property type="match status" value="1"/>
</dbReference>
<dbReference type="EMBL" id="FNUA01000002">
    <property type="protein sequence ID" value="SEE28904.1"/>
    <property type="molecule type" value="Genomic_DNA"/>
</dbReference>
<evidence type="ECO:0000259" key="6">
    <source>
        <dbReference type="Pfam" id="PF00724"/>
    </source>
</evidence>
<evidence type="ECO:0000313" key="8">
    <source>
        <dbReference type="Proteomes" id="UP000199129"/>
    </source>
</evidence>
<dbReference type="AlphaFoldDB" id="A0A1H5HMB3"/>
<reference evidence="7 8" key="1">
    <citation type="submission" date="2016-10" db="EMBL/GenBank/DDBJ databases">
        <authorList>
            <person name="de Groot N.N."/>
        </authorList>
    </citation>
    <scope>NUCLEOTIDE SEQUENCE [LARGE SCALE GENOMIC DNA]</scope>
    <source>
        <strain evidence="7 8">BS3265</strain>
    </source>
</reference>
<keyword evidence="3" id="KW-0288">FMN</keyword>
<dbReference type="GO" id="GO:0010181">
    <property type="term" value="F:FMN binding"/>
    <property type="evidence" value="ECO:0007669"/>
    <property type="project" value="InterPro"/>
</dbReference>
<evidence type="ECO:0000256" key="3">
    <source>
        <dbReference type="ARBA" id="ARBA00022643"/>
    </source>
</evidence>
<dbReference type="Gene3D" id="3.20.20.70">
    <property type="entry name" value="Aldolase class I"/>
    <property type="match status" value="1"/>
</dbReference>
<dbReference type="InterPro" id="IPR013785">
    <property type="entry name" value="Aldolase_TIM"/>
</dbReference>
<dbReference type="InterPro" id="IPR001155">
    <property type="entry name" value="OxRdtase_FMN_N"/>
</dbReference>
<sequence>MPTKNVNVNAFILDERGAREAFASKRAPAKSAQKVQKRCAMSQLLEPYTLRQLTLLNRIAVSPMCQYSSENGLANDWHLVHLGSRAVGGAGLIFTEATAVTADGRITAQDLGLWNDEQIEPLQRITRFIAAQGAVAGIQLAHAGRKASTHRPWIGKHGSVTPQEGGWVPVGPSPIAFDPNHTQPKPLDEGQIQQVIADFVAAAKRALTAGFEVVEIHAAHGYLLHQFLSPLSNQRQDRYGGSFENRIRLVLEVTEAVRAVWPQELPLFVRVSATDWVEDGWNPDETVELARRLKDLGVDLIDVSSGGTAANAEIPTGPGYQTRFAERVRKESGIATGTVGMITEPAQAEHILRTCQADIIFLARELLRDPYWPLHADDDLGGRKAIWPAQYQRATHRDQPIHESDLRD</sequence>
<name>A0A1H5HMB3_9PSED</name>
<dbReference type="InterPro" id="IPR044152">
    <property type="entry name" value="YqjM-like"/>
</dbReference>
<evidence type="ECO:0000313" key="7">
    <source>
        <dbReference type="EMBL" id="SEE28904.1"/>
    </source>
</evidence>
<evidence type="ECO:0000256" key="2">
    <source>
        <dbReference type="ARBA" id="ARBA00022630"/>
    </source>
</evidence>
<dbReference type="Proteomes" id="UP000199129">
    <property type="component" value="Unassembled WGS sequence"/>
</dbReference>
<gene>
    <name evidence="7" type="ORF">SAMN04490198_1020</name>
</gene>
<evidence type="ECO:0000256" key="4">
    <source>
        <dbReference type="ARBA" id="ARBA00022857"/>
    </source>
</evidence>
<comment type="cofactor">
    <cofactor evidence="1">
        <name>FMN</name>
        <dbReference type="ChEBI" id="CHEBI:58210"/>
    </cofactor>
</comment>
<dbReference type="GO" id="GO:0050661">
    <property type="term" value="F:NADP binding"/>
    <property type="evidence" value="ECO:0007669"/>
    <property type="project" value="InterPro"/>
</dbReference>
<dbReference type="GO" id="GO:0003959">
    <property type="term" value="F:NADPH dehydrogenase activity"/>
    <property type="evidence" value="ECO:0007669"/>
    <property type="project" value="InterPro"/>
</dbReference>
<feature type="domain" description="NADH:flavin oxidoreductase/NADH oxidase N-terminal" evidence="6">
    <location>
        <begin position="44"/>
        <end position="378"/>
    </location>
</feature>
<dbReference type="PANTHER" id="PTHR43303">
    <property type="entry name" value="NADPH DEHYDROGENASE C23G7.10C-RELATED"/>
    <property type="match status" value="1"/>
</dbReference>
<evidence type="ECO:0000256" key="1">
    <source>
        <dbReference type="ARBA" id="ARBA00001917"/>
    </source>
</evidence>
<keyword evidence="4" id="KW-0521">NADP</keyword>
<dbReference type="PANTHER" id="PTHR43303:SF4">
    <property type="entry name" value="NADPH DEHYDROGENASE C23G7.10C-RELATED"/>
    <property type="match status" value="1"/>
</dbReference>
<keyword evidence="5" id="KW-0560">Oxidoreductase</keyword>
<protein>
    <submittedName>
        <fullName evidence="7">2,4-dienoyl-CoA reductase</fullName>
    </submittedName>
</protein>
<dbReference type="SUPFAM" id="SSF51395">
    <property type="entry name" value="FMN-linked oxidoreductases"/>
    <property type="match status" value="1"/>
</dbReference>
<evidence type="ECO:0000256" key="5">
    <source>
        <dbReference type="ARBA" id="ARBA00023002"/>
    </source>
</evidence>
<keyword evidence="2" id="KW-0285">Flavoprotein</keyword>